<evidence type="ECO:0000256" key="5">
    <source>
        <dbReference type="ARBA" id="ARBA00050018"/>
    </source>
</evidence>
<dbReference type="Gene3D" id="3.50.50.60">
    <property type="entry name" value="FAD/NAD(P)-binding domain"/>
    <property type="match status" value="1"/>
</dbReference>
<organism evidence="7 8">
    <name type="scientific">Staphylococcus lugdunensis</name>
    <dbReference type="NCBI Taxonomy" id="28035"/>
    <lineage>
        <taxon>Bacteria</taxon>
        <taxon>Bacillati</taxon>
        <taxon>Bacillota</taxon>
        <taxon>Bacilli</taxon>
        <taxon>Bacillales</taxon>
        <taxon>Staphylococcaceae</taxon>
        <taxon>Staphylococcus</taxon>
    </lineage>
</organism>
<evidence type="ECO:0000313" key="7">
    <source>
        <dbReference type="EMBL" id="TBW73547.1"/>
    </source>
</evidence>
<dbReference type="SUPFAM" id="SSF54373">
    <property type="entry name" value="FAD-linked reductases, C-terminal domain"/>
    <property type="match status" value="1"/>
</dbReference>
<evidence type="ECO:0000313" key="8">
    <source>
        <dbReference type="Proteomes" id="UP000293637"/>
    </source>
</evidence>
<evidence type="ECO:0000259" key="6">
    <source>
        <dbReference type="Pfam" id="PF01266"/>
    </source>
</evidence>
<proteinExistence type="predicted"/>
<dbReference type="PANTHER" id="PTHR13847:SF289">
    <property type="entry name" value="GLYCINE OXIDASE"/>
    <property type="match status" value="1"/>
</dbReference>
<dbReference type="RefSeq" id="WP_002492427.1">
    <property type="nucleotide sequence ID" value="NZ_AP021848.1"/>
</dbReference>
<keyword evidence="3 7" id="KW-0560">Oxidoreductase</keyword>
<sequence>MHDVLIIGSGVIGMSIARSLSESHLDIAIVDRDVPGKHASYKAGGMLGAQNEFTYDSALFRLALESRAMFPDLAADLFQETGIDIQFQNSGLIKVASSKDDVNHLMAQYEFLNAHDSSVTKLSDNALKQLSHGTINPSPLSIYIPKDGQINAHHYTQALLKSILKRDIHRYYETEVTNIRKDNGFYQVMTTTGTLYAQKVIVAGGAWSSELLEHYHLPRKVIGVKGEVILVEHNDLKLTETVFMTNGCYIVPKKPNRFLIGATSDFDNYSVGNTDDGIHWLLEKSSERIPALAHSKIIKQWSGVRPYTEQELPIMDRIDDGLFAITGHYRNGILLSPIIGRDIANWLLSGTKPDIYNTFSATRRETYEVHD</sequence>
<comment type="catalytic activity">
    <reaction evidence="4">
        <text>glycine + O2 + H2O = glyoxylate + H2O2 + NH4(+)</text>
        <dbReference type="Rhea" id="RHEA:11532"/>
        <dbReference type="ChEBI" id="CHEBI:15377"/>
        <dbReference type="ChEBI" id="CHEBI:15379"/>
        <dbReference type="ChEBI" id="CHEBI:16240"/>
        <dbReference type="ChEBI" id="CHEBI:28938"/>
        <dbReference type="ChEBI" id="CHEBI:36655"/>
        <dbReference type="ChEBI" id="CHEBI:57305"/>
        <dbReference type="EC" id="1.4.3.19"/>
    </reaction>
</comment>
<reference evidence="7 8" key="1">
    <citation type="journal article" date="2019" name="Sci. Transl. Med.">
        <title>Quorum sensing between bacterial species on the skin protects against epidermal injury in atopic dermatitis.</title>
        <authorList>
            <person name="Williams M.R."/>
        </authorList>
    </citation>
    <scope>NUCLEOTIDE SEQUENCE [LARGE SCALE GENOMIC DNA]</scope>
    <source>
        <strain evidence="7 8">E7</strain>
    </source>
</reference>
<feature type="domain" description="FAD dependent oxidoreductase" evidence="6">
    <location>
        <begin position="3"/>
        <end position="346"/>
    </location>
</feature>
<keyword evidence="2" id="KW-0784">Thiamine biosynthesis</keyword>
<dbReference type="SUPFAM" id="SSF51905">
    <property type="entry name" value="FAD/NAD(P)-binding domain"/>
    <property type="match status" value="1"/>
</dbReference>
<protein>
    <recommendedName>
        <fullName evidence="5">glycine oxidase</fullName>
        <ecNumber evidence="5">1.4.3.19</ecNumber>
    </recommendedName>
</protein>
<dbReference type="GO" id="GO:0009229">
    <property type="term" value="P:thiamine diphosphate biosynthetic process"/>
    <property type="evidence" value="ECO:0007669"/>
    <property type="project" value="UniProtKB-UniPathway"/>
</dbReference>
<evidence type="ECO:0000256" key="2">
    <source>
        <dbReference type="ARBA" id="ARBA00022977"/>
    </source>
</evidence>
<dbReference type="Gene3D" id="3.30.9.10">
    <property type="entry name" value="D-Amino Acid Oxidase, subunit A, domain 2"/>
    <property type="match status" value="1"/>
</dbReference>
<dbReference type="InterPro" id="IPR006076">
    <property type="entry name" value="FAD-dep_OxRdtase"/>
</dbReference>
<dbReference type="GO" id="GO:0009228">
    <property type="term" value="P:thiamine biosynthetic process"/>
    <property type="evidence" value="ECO:0007669"/>
    <property type="project" value="UniProtKB-KW"/>
</dbReference>
<dbReference type="EC" id="1.4.3.19" evidence="5"/>
<comment type="caution">
    <text evidence="7">The sequence shown here is derived from an EMBL/GenBank/DDBJ whole genome shotgun (WGS) entry which is preliminary data.</text>
</comment>
<dbReference type="GO" id="GO:0050660">
    <property type="term" value="F:flavin adenine dinucleotide binding"/>
    <property type="evidence" value="ECO:0007669"/>
    <property type="project" value="InterPro"/>
</dbReference>
<evidence type="ECO:0000256" key="4">
    <source>
        <dbReference type="ARBA" id="ARBA00049872"/>
    </source>
</evidence>
<dbReference type="Pfam" id="PF01266">
    <property type="entry name" value="DAO"/>
    <property type="match status" value="1"/>
</dbReference>
<dbReference type="EMBL" id="SCHB01000001">
    <property type="protein sequence ID" value="TBW73547.1"/>
    <property type="molecule type" value="Genomic_DNA"/>
</dbReference>
<dbReference type="NCBIfam" id="TIGR02352">
    <property type="entry name" value="thiamin_ThiO"/>
    <property type="match status" value="1"/>
</dbReference>
<name>A0A4Q9WFE4_STALU</name>
<evidence type="ECO:0000256" key="1">
    <source>
        <dbReference type="ARBA" id="ARBA00004948"/>
    </source>
</evidence>
<gene>
    <name evidence="7" type="primary">thiO</name>
    <name evidence="7" type="ORF">EQ812_01730</name>
</gene>
<comment type="pathway">
    <text evidence="1">Cofactor biosynthesis; thiamine diphosphate biosynthesis.</text>
</comment>
<dbReference type="GO" id="GO:0005737">
    <property type="term" value="C:cytoplasm"/>
    <property type="evidence" value="ECO:0007669"/>
    <property type="project" value="TreeGrafter"/>
</dbReference>
<dbReference type="InterPro" id="IPR012727">
    <property type="entry name" value="Gly_oxidase_ThiO"/>
</dbReference>
<dbReference type="Proteomes" id="UP000293637">
    <property type="component" value="Unassembled WGS sequence"/>
</dbReference>
<dbReference type="InterPro" id="IPR036188">
    <property type="entry name" value="FAD/NAD-bd_sf"/>
</dbReference>
<accession>A0A4Q9WFE4</accession>
<dbReference type="PANTHER" id="PTHR13847">
    <property type="entry name" value="SARCOSINE DEHYDROGENASE-RELATED"/>
    <property type="match status" value="1"/>
</dbReference>
<dbReference type="AlphaFoldDB" id="A0A4Q9WFE4"/>
<dbReference type="UniPathway" id="UPA00060"/>
<dbReference type="GO" id="GO:0043799">
    <property type="term" value="F:glycine oxidase activity"/>
    <property type="evidence" value="ECO:0007669"/>
    <property type="project" value="UniProtKB-EC"/>
</dbReference>
<evidence type="ECO:0000256" key="3">
    <source>
        <dbReference type="ARBA" id="ARBA00023002"/>
    </source>
</evidence>
<dbReference type="GeneID" id="58091207"/>